<evidence type="ECO:0000313" key="9">
    <source>
        <dbReference type="Proteomes" id="UP000184231"/>
    </source>
</evidence>
<gene>
    <name evidence="8" type="ORF">SAMN04487911_10876</name>
</gene>
<dbReference type="Proteomes" id="UP000184231">
    <property type="component" value="Unassembled WGS sequence"/>
</dbReference>
<evidence type="ECO:0000313" key="8">
    <source>
        <dbReference type="EMBL" id="SHI95309.1"/>
    </source>
</evidence>
<reference evidence="8 9" key="1">
    <citation type="submission" date="2016-11" db="EMBL/GenBank/DDBJ databases">
        <authorList>
            <person name="Jaros S."/>
            <person name="Januszkiewicz K."/>
            <person name="Wedrychowicz H."/>
        </authorList>
    </citation>
    <scope>NUCLEOTIDE SEQUENCE [LARGE SCALE GENOMIC DNA]</scope>
    <source>
        <strain evidence="8 9">CGMCC 1.8863</strain>
    </source>
</reference>
<dbReference type="GO" id="GO:0030246">
    <property type="term" value="F:carbohydrate binding"/>
    <property type="evidence" value="ECO:0007669"/>
    <property type="project" value="UniProtKB-KW"/>
</dbReference>
<feature type="signal peptide" evidence="6">
    <location>
        <begin position="1"/>
        <end position="20"/>
    </location>
</feature>
<evidence type="ECO:0000256" key="2">
    <source>
        <dbReference type="ARBA" id="ARBA00022723"/>
    </source>
</evidence>
<keyword evidence="8" id="KW-0430">Lectin</keyword>
<dbReference type="PANTHER" id="PTHR19277:SF125">
    <property type="entry name" value="B6"/>
    <property type="match status" value="1"/>
</dbReference>
<keyword evidence="2" id="KW-0479">Metal-binding</keyword>
<dbReference type="InterPro" id="IPR054460">
    <property type="entry name" value="DUF5018-rel"/>
</dbReference>
<evidence type="ECO:0000256" key="6">
    <source>
        <dbReference type="SAM" id="SignalP"/>
    </source>
</evidence>
<evidence type="ECO:0000256" key="1">
    <source>
        <dbReference type="ARBA" id="ARBA00001913"/>
    </source>
</evidence>
<dbReference type="GO" id="GO:0004553">
    <property type="term" value="F:hydrolase activity, hydrolyzing O-glycosyl compounds"/>
    <property type="evidence" value="ECO:0007669"/>
    <property type="project" value="UniProtKB-ARBA"/>
</dbReference>
<organism evidence="8 9">
    <name type="scientific">Arenibacter nanhaiticus</name>
    <dbReference type="NCBI Taxonomy" id="558155"/>
    <lineage>
        <taxon>Bacteria</taxon>
        <taxon>Pseudomonadati</taxon>
        <taxon>Bacteroidota</taxon>
        <taxon>Flavobacteriia</taxon>
        <taxon>Flavobacteriales</taxon>
        <taxon>Flavobacteriaceae</taxon>
        <taxon>Arenibacter</taxon>
    </lineage>
</organism>
<dbReference type="InterPro" id="IPR013320">
    <property type="entry name" value="ConA-like_dom_sf"/>
</dbReference>
<feature type="chain" id="PRO_5012274346" evidence="6">
    <location>
        <begin position="21"/>
        <end position="547"/>
    </location>
</feature>
<dbReference type="Gene3D" id="2.60.40.4120">
    <property type="match status" value="1"/>
</dbReference>
<evidence type="ECO:0000256" key="3">
    <source>
        <dbReference type="ARBA" id="ARBA00022729"/>
    </source>
</evidence>
<dbReference type="STRING" id="558155.SAMN04487911_10876"/>
<dbReference type="SUPFAM" id="SSF49899">
    <property type="entry name" value="Concanavalin A-like lectins/glucanases"/>
    <property type="match status" value="2"/>
</dbReference>
<dbReference type="PANTHER" id="PTHR19277">
    <property type="entry name" value="PENTRAXIN"/>
    <property type="match status" value="1"/>
</dbReference>
<dbReference type="GO" id="GO:0005975">
    <property type="term" value="P:carbohydrate metabolic process"/>
    <property type="evidence" value="ECO:0007669"/>
    <property type="project" value="UniProtKB-ARBA"/>
</dbReference>
<comment type="cofactor">
    <cofactor evidence="1">
        <name>Ca(2+)</name>
        <dbReference type="ChEBI" id="CHEBI:29108"/>
    </cofactor>
</comment>
<keyword evidence="5" id="KW-1015">Disulfide bond</keyword>
<dbReference type="Pfam" id="PF13385">
    <property type="entry name" value="Laminin_G_3"/>
    <property type="match status" value="2"/>
</dbReference>
<dbReference type="InterPro" id="IPR051360">
    <property type="entry name" value="Neuronal_Pentraxin_Related"/>
</dbReference>
<sequence>MRFNLKYIFTVLLASVFFYGCDGDVAVESMEFSDSSFKEVKMFLREIKDNRTTLKDLTVSCTIDKAIQTVNVEIKHSADITQLYSQVTLERGASVTSIAGAPAIGTVGDFTTPHRYLIETPDGEALEWTITVVLADPPPPVEGPSGFELVKRDGTNKHIPFATFPTAGSEANDLGNALLGFNYNGSDQYSSVDGDELNFRGTQDFSISFWVKTTATNSDPSMVGDKDWGSGSNPGFVFAYTGGDWKLNAGGGGRVDLSGNVINDGNWHNIAATFDRDGVVTLYEDGVNIGEADISGLTDMTSGNPINIAQDGTGSYGSFFEGSVANVKLFDYVLTKTEVYNLGTTGAALISSSGANQYLAVTQNGGSKFNDFGSGYLGYSYDDSGDQYTTIEDGGALDFRFEGDFSVACWVKTTADNSDPAIIGDKNWGSGSNAGFVFAYLGSNWKLNAGDGANRMDITGNDINDGEWHLLVATFDRDGSATLYQDGASVGTEDMSGFGSMNGGYPINIAQDGTGSYGSKFIEGSVSNTMIFDYVLSAHEVLKLFEE</sequence>
<keyword evidence="3 6" id="KW-0732">Signal</keyword>
<dbReference type="AlphaFoldDB" id="A0A1M6FCG6"/>
<name>A0A1M6FCG6_9FLAO</name>
<dbReference type="SMART" id="SM00560">
    <property type="entry name" value="LamGL"/>
    <property type="match status" value="1"/>
</dbReference>
<dbReference type="Pfam" id="PF22243">
    <property type="entry name" value="DUF5018-rel"/>
    <property type="match status" value="1"/>
</dbReference>
<evidence type="ECO:0000259" key="7">
    <source>
        <dbReference type="SMART" id="SM00560"/>
    </source>
</evidence>
<dbReference type="PROSITE" id="PS51257">
    <property type="entry name" value="PROKAR_LIPOPROTEIN"/>
    <property type="match status" value="1"/>
</dbReference>
<dbReference type="EMBL" id="FQYX01000008">
    <property type="protein sequence ID" value="SHI95309.1"/>
    <property type="molecule type" value="Genomic_DNA"/>
</dbReference>
<accession>A0A1M6FCG6</accession>
<keyword evidence="4" id="KW-0106">Calcium</keyword>
<dbReference type="Gene3D" id="2.60.120.200">
    <property type="match status" value="2"/>
</dbReference>
<feature type="domain" description="LamG-like jellyroll fold" evidence="7">
    <location>
        <begin position="203"/>
        <end position="337"/>
    </location>
</feature>
<protein>
    <submittedName>
        <fullName evidence="8">Concanavalin A-like lectin/glucanases superfamily protein</fullName>
    </submittedName>
</protein>
<keyword evidence="9" id="KW-1185">Reference proteome</keyword>
<dbReference type="GO" id="GO:0046872">
    <property type="term" value="F:metal ion binding"/>
    <property type="evidence" value="ECO:0007669"/>
    <property type="project" value="UniProtKB-KW"/>
</dbReference>
<dbReference type="InterPro" id="IPR006558">
    <property type="entry name" value="LamG-like"/>
</dbReference>
<evidence type="ECO:0000256" key="5">
    <source>
        <dbReference type="ARBA" id="ARBA00023157"/>
    </source>
</evidence>
<dbReference type="RefSeq" id="WP_178338853.1">
    <property type="nucleotide sequence ID" value="NZ_FQYX01000008.1"/>
</dbReference>
<evidence type="ECO:0000256" key="4">
    <source>
        <dbReference type="ARBA" id="ARBA00022837"/>
    </source>
</evidence>
<proteinExistence type="predicted"/>